<gene>
    <name evidence="5" type="ORF">A3C87_03310</name>
</gene>
<dbReference type="AlphaFoldDB" id="A0A1F6DIB4"/>
<dbReference type="GO" id="GO:0006261">
    <property type="term" value="P:DNA-templated DNA replication"/>
    <property type="evidence" value="ECO:0007669"/>
    <property type="project" value="TreeGrafter"/>
</dbReference>
<keyword evidence="2" id="KW-0548">Nucleotidyltransferase</keyword>
<dbReference type="InterPro" id="IPR005790">
    <property type="entry name" value="DNA_polIII_delta"/>
</dbReference>
<comment type="caution">
    <text evidence="5">The sequence shown here is derived from an EMBL/GenBank/DDBJ whole genome shotgun (WGS) entry which is preliminary data.</text>
</comment>
<keyword evidence="4" id="KW-0239">DNA-directed DNA polymerase</keyword>
<accession>A0A1F6DIB4</accession>
<protein>
    <recommendedName>
        <fullName evidence="7">DNA polymerase III delta N-terminal domain-containing protein</fullName>
    </recommendedName>
</protein>
<evidence type="ECO:0000313" key="6">
    <source>
        <dbReference type="Proteomes" id="UP000176511"/>
    </source>
</evidence>
<dbReference type="GO" id="GO:0003887">
    <property type="term" value="F:DNA-directed DNA polymerase activity"/>
    <property type="evidence" value="ECO:0007669"/>
    <property type="project" value="UniProtKB-KW"/>
</dbReference>
<dbReference type="EMBL" id="MFLE01000025">
    <property type="protein sequence ID" value="OGG61153.1"/>
    <property type="molecule type" value="Genomic_DNA"/>
</dbReference>
<name>A0A1F6DIB4_9BACT</name>
<keyword evidence="1" id="KW-0808">Transferase</keyword>
<dbReference type="Proteomes" id="UP000176511">
    <property type="component" value="Unassembled WGS sequence"/>
</dbReference>
<dbReference type="Gene3D" id="1.20.272.10">
    <property type="match status" value="1"/>
</dbReference>
<keyword evidence="3" id="KW-0235">DNA replication</keyword>
<dbReference type="GO" id="GO:0009360">
    <property type="term" value="C:DNA polymerase III complex"/>
    <property type="evidence" value="ECO:0007669"/>
    <property type="project" value="TreeGrafter"/>
</dbReference>
<evidence type="ECO:0000256" key="3">
    <source>
        <dbReference type="ARBA" id="ARBA00022705"/>
    </source>
</evidence>
<dbReference type="PANTHER" id="PTHR34388:SF1">
    <property type="entry name" value="DNA POLYMERASE III SUBUNIT DELTA"/>
    <property type="match status" value="1"/>
</dbReference>
<dbReference type="PANTHER" id="PTHR34388">
    <property type="entry name" value="DNA POLYMERASE III SUBUNIT DELTA"/>
    <property type="match status" value="1"/>
</dbReference>
<dbReference type="STRING" id="1798491.A3C87_03310"/>
<reference evidence="5 6" key="1">
    <citation type="journal article" date="2016" name="Nat. Commun.">
        <title>Thousands of microbial genomes shed light on interconnected biogeochemical processes in an aquifer system.</title>
        <authorList>
            <person name="Anantharaman K."/>
            <person name="Brown C.T."/>
            <person name="Hug L.A."/>
            <person name="Sharon I."/>
            <person name="Castelle C.J."/>
            <person name="Probst A.J."/>
            <person name="Thomas B.C."/>
            <person name="Singh A."/>
            <person name="Wilkins M.J."/>
            <person name="Karaoz U."/>
            <person name="Brodie E.L."/>
            <person name="Williams K.H."/>
            <person name="Hubbard S.S."/>
            <person name="Banfield J.F."/>
        </authorList>
    </citation>
    <scope>NUCLEOTIDE SEQUENCE [LARGE SCALE GENOMIC DNA]</scope>
</reference>
<evidence type="ECO:0000256" key="1">
    <source>
        <dbReference type="ARBA" id="ARBA00022679"/>
    </source>
</evidence>
<organism evidence="5 6">
    <name type="scientific">Candidatus Kaiserbacteria bacterium RIFCSPHIGHO2_02_FULL_49_34</name>
    <dbReference type="NCBI Taxonomy" id="1798491"/>
    <lineage>
        <taxon>Bacteria</taxon>
        <taxon>Candidatus Kaiseribacteriota</taxon>
    </lineage>
</organism>
<proteinExistence type="predicted"/>
<evidence type="ECO:0000313" key="5">
    <source>
        <dbReference type="EMBL" id="OGG61153.1"/>
    </source>
</evidence>
<sequence>MLVAYYGTDAEAARAKAREYFEKDGRQPEWIIATEWYKGRCLEVANTMPLFGDTNLFVLDVPSNNDEYEAEVFASLDAFAQSPHTFVLVEEGLLAAKVKALQKYAQDIFEYKKAAKAQTFNTFSLAEALASRDKRGLWTKLHQAWQAGESSEAIIGILNWQLKALALAARTKSAAEADMKDFPYQKAKQALRNFKEGEIEELTRSLITVYHDGHGGKRDMKDALEGWVLSV</sequence>
<evidence type="ECO:0008006" key="7">
    <source>
        <dbReference type="Google" id="ProtNLM"/>
    </source>
</evidence>
<evidence type="ECO:0000256" key="4">
    <source>
        <dbReference type="ARBA" id="ARBA00022932"/>
    </source>
</evidence>
<evidence type="ECO:0000256" key="2">
    <source>
        <dbReference type="ARBA" id="ARBA00022695"/>
    </source>
</evidence>
<dbReference type="GO" id="GO:0003677">
    <property type="term" value="F:DNA binding"/>
    <property type="evidence" value="ECO:0007669"/>
    <property type="project" value="InterPro"/>
</dbReference>